<keyword evidence="1" id="KW-0472">Membrane</keyword>
<dbReference type="AlphaFoldDB" id="A0A7G9FTT8"/>
<evidence type="ECO:0000256" key="1">
    <source>
        <dbReference type="SAM" id="Phobius"/>
    </source>
</evidence>
<dbReference type="EMBL" id="CP060633">
    <property type="protein sequence ID" value="QNM01970.1"/>
    <property type="molecule type" value="Genomic_DNA"/>
</dbReference>
<keyword evidence="3" id="KW-1185">Reference proteome</keyword>
<feature type="transmembrane region" description="Helical" evidence="1">
    <location>
        <begin position="53"/>
        <end position="74"/>
    </location>
</feature>
<evidence type="ECO:0000313" key="3">
    <source>
        <dbReference type="Proteomes" id="UP000515981"/>
    </source>
</evidence>
<protein>
    <submittedName>
        <fullName evidence="2">Uncharacterized protein</fullName>
    </submittedName>
</protein>
<reference evidence="2 3" key="1">
    <citation type="submission" date="2020-08" db="EMBL/GenBank/DDBJ databases">
        <authorList>
            <person name="Liu C."/>
            <person name="Sun Q."/>
        </authorList>
    </citation>
    <scope>NUCLEOTIDE SEQUENCE [LARGE SCALE GENOMIC DNA]</scope>
    <source>
        <strain evidence="2 3">NSJ-8</strain>
    </source>
</reference>
<dbReference type="RefSeq" id="WP_118545688.1">
    <property type="nucleotide sequence ID" value="NZ_CP060633.1"/>
</dbReference>
<accession>A0A7G9FTT8</accession>
<keyword evidence="1" id="KW-1133">Transmembrane helix</keyword>
<organism evidence="2 3">
    <name type="scientific">Simiaoa sunii</name>
    <dbReference type="NCBI Taxonomy" id="2763672"/>
    <lineage>
        <taxon>Bacteria</taxon>
        <taxon>Bacillati</taxon>
        <taxon>Bacillota</taxon>
        <taxon>Clostridia</taxon>
        <taxon>Lachnospirales</taxon>
        <taxon>Lachnospiraceae</taxon>
        <taxon>Simiaoa</taxon>
    </lineage>
</organism>
<evidence type="ECO:0000313" key="2">
    <source>
        <dbReference type="EMBL" id="QNM01970.1"/>
    </source>
</evidence>
<dbReference type="Proteomes" id="UP000515981">
    <property type="component" value="Chromosome"/>
</dbReference>
<dbReference type="KEGG" id="ssun:H9Q77_12910"/>
<keyword evidence="1" id="KW-0812">Transmembrane</keyword>
<sequence length="170" mass="19005">MFFHKKNRYELDMTTANNALQNILSTCNQPVNTIPFDKLVLRKKVNAASYNRLIVATAVIFVLTFLSPLVIVPLSEFNEKMFAPAPAELTLDYVENNVLSLKFTGDNILYDEAFMETLSGEIIEPLSVDTSKGVINFPFLSEEANIYVPVKNGETLHLLFTPDNVTGLAQ</sequence>
<gene>
    <name evidence="2" type="ORF">H9Q77_12910</name>
</gene>
<name>A0A7G9FTT8_9FIRM</name>
<proteinExistence type="predicted"/>